<comment type="caution">
    <text evidence="7">The sequence shown here is derived from an EMBL/GenBank/DDBJ whole genome shotgun (WGS) entry which is preliminary data.</text>
</comment>
<evidence type="ECO:0000256" key="4">
    <source>
        <dbReference type="ARBA" id="ARBA00049534"/>
    </source>
</evidence>
<evidence type="ECO:0000256" key="5">
    <source>
        <dbReference type="HAMAP-Rule" id="MF_00313"/>
    </source>
</evidence>
<dbReference type="EMBL" id="VTXC01000012">
    <property type="protein sequence ID" value="NOH70978.1"/>
    <property type="molecule type" value="Genomic_DNA"/>
</dbReference>
<evidence type="ECO:0000313" key="7">
    <source>
        <dbReference type="EMBL" id="NOH70978.1"/>
    </source>
</evidence>
<dbReference type="Gene3D" id="3.40.710.10">
    <property type="entry name" value="DD-peptidase/beta-lactamase superfamily"/>
    <property type="match status" value="1"/>
</dbReference>
<dbReference type="InterPro" id="IPR012338">
    <property type="entry name" value="Beta-lactam/transpept-like"/>
</dbReference>
<sequence length="350" mass="38141">MRLFMFRHFLLCSSFIFLLCNTSAYANQKEGDQICAAAQEAYLKFKDINSGSNANYIKALESVDAKTFGMSVVTVDGRICEFGDYDSPVSIQSVSKVFTLALLMSGRGPNFVEKTIGVQPTGMPFNSILALENQNGSPSNPYVNAGAISTVSWLTPQNEFDRWKVIKSNMDNYAGRKLNMNKDVLQSEMNDNKRNLGIATLLDSYGKLGTTPIDAVTAYTKQCSINVTSHDLAVMGSVLANYGTHPITHKEILNSDYVPKILSSMVMSGVYDNSGSWFYETGVPAKSGVGGGFIAIIPGKMSIGVVSPPLDQFGNSVRAQRAVSYIVSEMNLNPYSNQEQEACIEHSNSN</sequence>
<evidence type="ECO:0000256" key="3">
    <source>
        <dbReference type="ARBA" id="ARBA00022801"/>
    </source>
</evidence>
<dbReference type="PANTHER" id="PTHR12544:SF48">
    <property type="entry name" value="GLUTAMINASE 1"/>
    <property type="match status" value="1"/>
</dbReference>
<dbReference type="Pfam" id="PF04960">
    <property type="entry name" value="Glutaminase"/>
    <property type="match status" value="1"/>
</dbReference>
<evidence type="ECO:0000256" key="1">
    <source>
        <dbReference type="ARBA" id="ARBA00011076"/>
    </source>
</evidence>
<gene>
    <name evidence="5 7" type="primary">glsA</name>
    <name evidence="7" type="ORF">F0225_06440</name>
</gene>
<organism evidence="7 8">
    <name type="scientific">Vibrio pectenicida</name>
    <dbReference type="NCBI Taxonomy" id="62763"/>
    <lineage>
        <taxon>Bacteria</taxon>
        <taxon>Pseudomonadati</taxon>
        <taxon>Pseudomonadota</taxon>
        <taxon>Gammaproteobacteria</taxon>
        <taxon>Vibrionales</taxon>
        <taxon>Vibrionaceae</taxon>
        <taxon>Vibrio</taxon>
    </lineage>
</organism>
<comment type="catalytic activity">
    <reaction evidence="4 5">
        <text>L-glutamine + H2O = L-glutamate + NH4(+)</text>
        <dbReference type="Rhea" id="RHEA:15889"/>
        <dbReference type="ChEBI" id="CHEBI:15377"/>
        <dbReference type="ChEBI" id="CHEBI:28938"/>
        <dbReference type="ChEBI" id="CHEBI:29985"/>
        <dbReference type="ChEBI" id="CHEBI:58359"/>
        <dbReference type="EC" id="3.5.1.2"/>
    </reaction>
</comment>
<name>A0A7Y3ZY02_9VIBR</name>
<feature type="binding site" evidence="5">
    <location>
        <position position="188"/>
    </location>
    <ligand>
        <name>substrate</name>
    </ligand>
</feature>
<feature type="binding site" evidence="5">
    <location>
        <position position="195"/>
    </location>
    <ligand>
        <name>substrate</name>
    </ligand>
</feature>
<feature type="binding site" evidence="5">
    <location>
        <position position="219"/>
    </location>
    <ligand>
        <name>substrate</name>
    </ligand>
</feature>
<dbReference type="HAMAP" id="MF_00313">
    <property type="entry name" value="Glutaminase"/>
    <property type="match status" value="1"/>
</dbReference>
<feature type="binding site" evidence="5">
    <location>
        <position position="289"/>
    </location>
    <ligand>
        <name>substrate</name>
    </ligand>
</feature>
<feature type="binding site" evidence="5">
    <location>
        <position position="93"/>
    </location>
    <ligand>
        <name>substrate</name>
    </ligand>
</feature>
<dbReference type="NCBIfam" id="TIGR03814">
    <property type="entry name" value="Gln_ase"/>
    <property type="match status" value="1"/>
</dbReference>
<feature type="signal peptide" evidence="6">
    <location>
        <begin position="1"/>
        <end position="26"/>
    </location>
</feature>
<keyword evidence="5" id="KW-0007">Acetylation</keyword>
<comment type="similarity">
    <text evidence="1 5">Belongs to the glutaminase family.</text>
</comment>
<dbReference type="GO" id="GO:0006537">
    <property type="term" value="P:glutamate biosynthetic process"/>
    <property type="evidence" value="ECO:0007669"/>
    <property type="project" value="TreeGrafter"/>
</dbReference>
<dbReference type="InterPro" id="IPR015868">
    <property type="entry name" value="Glutaminase"/>
</dbReference>
<dbReference type="GO" id="GO:0004359">
    <property type="term" value="F:glutaminase activity"/>
    <property type="evidence" value="ECO:0007669"/>
    <property type="project" value="UniProtKB-UniRule"/>
</dbReference>
<keyword evidence="3 5" id="KW-0378">Hydrolase</keyword>
<accession>A0A7Y3ZY02</accession>
<dbReference type="EC" id="3.5.1.2" evidence="2 5"/>
<evidence type="ECO:0000256" key="2">
    <source>
        <dbReference type="ARBA" id="ARBA00012918"/>
    </source>
</evidence>
<proteinExistence type="inferred from homology"/>
<reference evidence="7 8" key="1">
    <citation type="submission" date="2019-09" db="EMBL/GenBank/DDBJ databases">
        <title>Draft genome sequencing and comparative genomics of hatchery-associated Vibrios.</title>
        <authorList>
            <person name="Kehlet-Delgado H."/>
            <person name="Mueller R.S."/>
        </authorList>
    </citation>
    <scope>NUCLEOTIDE SEQUENCE [LARGE SCALE GENOMIC DNA]</scope>
    <source>
        <strain evidence="7 8">99-46-Y</strain>
    </source>
</reference>
<comment type="subunit">
    <text evidence="5">Homotetramer.</text>
</comment>
<evidence type="ECO:0000256" key="6">
    <source>
        <dbReference type="SAM" id="SignalP"/>
    </source>
</evidence>
<feature type="binding site" evidence="5">
    <location>
        <position position="271"/>
    </location>
    <ligand>
        <name>substrate</name>
    </ligand>
</feature>
<evidence type="ECO:0000313" key="8">
    <source>
        <dbReference type="Proteomes" id="UP000565719"/>
    </source>
</evidence>
<feature type="chain" id="PRO_5030777114" description="Glutaminase" evidence="6">
    <location>
        <begin position="27"/>
        <end position="350"/>
    </location>
</feature>
<keyword evidence="6" id="KW-0732">Signal</keyword>
<dbReference type="PANTHER" id="PTHR12544">
    <property type="entry name" value="GLUTAMINASE"/>
    <property type="match status" value="1"/>
</dbReference>
<feature type="binding site" evidence="5">
    <location>
        <position position="144"/>
    </location>
    <ligand>
        <name>substrate</name>
    </ligand>
</feature>
<protein>
    <recommendedName>
        <fullName evidence="2 5">Glutaminase</fullName>
        <ecNumber evidence="2 5">3.5.1.2</ecNumber>
    </recommendedName>
</protein>
<dbReference type="SUPFAM" id="SSF56601">
    <property type="entry name" value="beta-lactamase/transpeptidase-like"/>
    <property type="match status" value="1"/>
</dbReference>
<dbReference type="AlphaFoldDB" id="A0A7Y3ZY02"/>
<dbReference type="Proteomes" id="UP000565719">
    <property type="component" value="Unassembled WGS sequence"/>
</dbReference>
<dbReference type="NCBIfam" id="NF009020">
    <property type="entry name" value="PRK12356.1"/>
    <property type="match status" value="1"/>
</dbReference>
<dbReference type="GO" id="GO:0006543">
    <property type="term" value="P:L-glutamine catabolic process"/>
    <property type="evidence" value="ECO:0007669"/>
    <property type="project" value="TreeGrafter"/>
</dbReference>